<dbReference type="EMBL" id="FNQS01000010">
    <property type="protein sequence ID" value="SEA86287.1"/>
    <property type="molecule type" value="Genomic_DNA"/>
</dbReference>
<evidence type="ECO:0000313" key="3">
    <source>
        <dbReference type="Proteomes" id="UP000187280"/>
    </source>
</evidence>
<name>A0A1H4EN14_9GAMM</name>
<organism evidence="2 3">
    <name type="scientific">Lonsdalea quercina</name>
    <dbReference type="NCBI Taxonomy" id="71657"/>
    <lineage>
        <taxon>Bacteria</taxon>
        <taxon>Pseudomonadati</taxon>
        <taxon>Pseudomonadota</taxon>
        <taxon>Gammaproteobacteria</taxon>
        <taxon>Enterobacterales</taxon>
        <taxon>Pectobacteriaceae</taxon>
        <taxon>Lonsdalea</taxon>
    </lineage>
</organism>
<sequence>MDEAFSCRVINLSTVHIQVNTLNMDLQSHQERLNELKKEKTSSIQTKNPIYIKN</sequence>
<reference evidence="2 3" key="1">
    <citation type="submission" date="2016-10" db="EMBL/GenBank/DDBJ databases">
        <authorList>
            <person name="de Groot N.N."/>
        </authorList>
    </citation>
    <scope>NUCLEOTIDE SEQUENCE [LARGE SCALE GENOMIC DNA]</scope>
    <source>
        <strain evidence="2 3">ATCC 29281</strain>
    </source>
</reference>
<protein>
    <submittedName>
        <fullName evidence="2">Uncharacterized protein</fullName>
    </submittedName>
</protein>
<dbReference type="AlphaFoldDB" id="A0A1H4EN14"/>
<accession>A0A1H4EN14</accession>
<proteinExistence type="predicted"/>
<dbReference type="Proteomes" id="UP000187280">
    <property type="component" value="Unassembled WGS sequence"/>
</dbReference>
<evidence type="ECO:0000256" key="1">
    <source>
        <dbReference type="SAM" id="Coils"/>
    </source>
</evidence>
<keyword evidence="1" id="KW-0175">Coiled coil</keyword>
<feature type="coiled-coil region" evidence="1">
    <location>
        <begin position="19"/>
        <end position="46"/>
    </location>
</feature>
<evidence type="ECO:0000313" key="2">
    <source>
        <dbReference type="EMBL" id="SEA86287.1"/>
    </source>
</evidence>
<gene>
    <name evidence="2" type="ORF">SAMN02982996_02721</name>
</gene>
<keyword evidence="3" id="KW-1185">Reference proteome</keyword>